<dbReference type="PROSITE" id="PS50056">
    <property type="entry name" value="TYR_PHOSPHATASE_2"/>
    <property type="match status" value="1"/>
</dbReference>
<evidence type="ECO:0000256" key="3">
    <source>
        <dbReference type="ARBA" id="ARBA00022801"/>
    </source>
</evidence>
<evidence type="ECO:0000256" key="5">
    <source>
        <dbReference type="PIRSR" id="PIRSR000941-50"/>
    </source>
</evidence>
<keyword evidence="4" id="KW-0904">Protein phosphatase</keyword>
<name>A0A024U2U9_9STRA</name>
<dbReference type="AlphaFoldDB" id="A0A024U2U9"/>
<dbReference type="InterPro" id="IPR000387">
    <property type="entry name" value="Tyr_Pase_dom"/>
</dbReference>
<dbReference type="RefSeq" id="XP_008870686.1">
    <property type="nucleotide sequence ID" value="XM_008872464.1"/>
</dbReference>
<evidence type="ECO:0000259" key="6">
    <source>
        <dbReference type="PROSITE" id="PS50054"/>
    </source>
</evidence>
<feature type="domain" description="Tyrosine specific protein phosphatases" evidence="7">
    <location>
        <begin position="82"/>
        <end position="140"/>
    </location>
</feature>
<dbReference type="Gene3D" id="3.90.190.10">
    <property type="entry name" value="Protein tyrosine phosphatase superfamily"/>
    <property type="match status" value="1"/>
</dbReference>
<dbReference type="PROSITE" id="PS00383">
    <property type="entry name" value="TYR_PHOSPHATASE_1"/>
    <property type="match status" value="1"/>
</dbReference>
<dbReference type="GO" id="GO:0008138">
    <property type="term" value="F:protein tyrosine/serine/threonine phosphatase activity"/>
    <property type="evidence" value="ECO:0007669"/>
    <property type="project" value="InterPro"/>
</dbReference>
<dbReference type="SMART" id="SM00195">
    <property type="entry name" value="DSPc"/>
    <property type="match status" value="1"/>
</dbReference>
<accession>A0A024U2U9</accession>
<dbReference type="InterPro" id="IPR000340">
    <property type="entry name" value="Dual-sp_phosphatase_cat-dom"/>
</dbReference>
<feature type="active site" description="Phosphocysteine intermediate" evidence="5">
    <location>
        <position position="105"/>
    </location>
</feature>
<dbReference type="PANTHER" id="PTHR45848:SF4">
    <property type="entry name" value="DUAL SPECIFICITY PROTEIN PHOSPHATASE 12"/>
    <property type="match status" value="1"/>
</dbReference>
<evidence type="ECO:0000259" key="7">
    <source>
        <dbReference type="PROSITE" id="PS50056"/>
    </source>
</evidence>
<dbReference type="RefSeq" id="XP_008870685.1">
    <property type="nucleotide sequence ID" value="XM_008872463.1"/>
</dbReference>
<dbReference type="OrthoDB" id="2017893at2759"/>
<dbReference type="GO" id="GO:0004725">
    <property type="term" value="F:protein tyrosine phosphatase activity"/>
    <property type="evidence" value="ECO:0007669"/>
    <property type="project" value="UniProtKB-EC"/>
</dbReference>
<protein>
    <recommendedName>
        <fullName evidence="2">protein-tyrosine-phosphatase</fullName>
        <ecNumber evidence="2">3.1.3.48</ecNumber>
    </recommendedName>
</protein>
<comment type="similarity">
    <text evidence="1">Belongs to the protein-tyrosine phosphatase family. Non-receptor class dual specificity subfamily.</text>
</comment>
<sequence>MEALYERQRHHPPVSACPDLARVRTANADFHLYVGSADAAKNSLLMQERGIGAVLALGTKALSTATTIVIDILDMEEAFLMQHFDQCFSFLKLQEQHHTPTLVHCAYGQSRSAAICVAFLMHHEHLSLRDSYDRVQAARPCIYINSGFLAQLELFEAMQCHLVGTSSAHATYRLRYAYERRLRGGSVAMVSQLAVDVTSGAKKIYCKKCNLHLGSHDNIVHHNHKNLNHASSCGVLHVEPLAWMQLEPDAGKLTCPRCNSKVGQHSWMGVKCVQGTFSQPAIQLSTAKVESR</sequence>
<dbReference type="CDD" id="cd14498">
    <property type="entry name" value="DSP"/>
    <property type="match status" value="1"/>
</dbReference>
<dbReference type="SUPFAM" id="SSF52799">
    <property type="entry name" value="(Phosphotyrosine protein) phosphatases II"/>
    <property type="match status" value="1"/>
</dbReference>
<dbReference type="VEuPathDB" id="FungiDB:H310_07136"/>
<gene>
    <name evidence="8" type="ORF">H310_07136</name>
</gene>
<evidence type="ECO:0000313" key="8">
    <source>
        <dbReference type="EMBL" id="ETW00550.1"/>
    </source>
</evidence>
<dbReference type="eggNOG" id="KOG1716">
    <property type="taxonomic scope" value="Eukaryota"/>
</dbReference>
<keyword evidence="3" id="KW-0378">Hydrolase</keyword>
<dbReference type="PIRSF" id="PIRSF000941">
    <property type="entry name" value="DUSP12"/>
    <property type="match status" value="1"/>
</dbReference>
<dbReference type="GeneID" id="20084186"/>
<reference evidence="8" key="1">
    <citation type="submission" date="2013-12" db="EMBL/GenBank/DDBJ databases">
        <title>The Genome Sequence of Aphanomyces invadans NJM9701.</title>
        <authorList>
            <consortium name="The Broad Institute Genomics Platform"/>
            <person name="Russ C."/>
            <person name="Tyler B."/>
            <person name="van West P."/>
            <person name="Dieguez-Uribeondo J."/>
            <person name="Young S.K."/>
            <person name="Zeng Q."/>
            <person name="Gargeya S."/>
            <person name="Fitzgerald M."/>
            <person name="Abouelleil A."/>
            <person name="Alvarado L."/>
            <person name="Chapman S.B."/>
            <person name="Gainer-Dewar J."/>
            <person name="Goldberg J."/>
            <person name="Griggs A."/>
            <person name="Gujja S."/>
            <person name="Hansen M."/>
            <person name="Howarth C."/>
            <person name="Imamovic A."/>
            <person name="Ireland A."/>
            <person name="Larimer J."/>
            <person name="McCowan C."/>
            <person name="Murphy C."/>
            <person name="Pearson M."/>
            <person name="Poon T.W."/>
            <person name="Priest M."/>
            <person name="Roberts A."/>
            <person name="Saif S."/>
            <person name="Shea T."/>
            <person name="Sykes S."/>
            <person name="Wortman J."/>
            <person name="Nusbaum C."/>
            <person name="Birren B."/>
        </authorList>
    </citation>
    <scope>NUCLEOTIDE SEQUENCE [LARGE SCALE GENOMIC DNA]</scope>
    <source>
        <strain evidence="8">NJM9701</strain>
    </source>
</reference>
<organism evidence="8">
    <name type="scientific">Aphanomyces invadans</name>
    <dbReference type="NCBI Taxonomy" id="157072"/>
    <lineage>
        <taxon>Eukaryota</taxon>
        <taxon>Sar</taxon>
        <taxon>Stramenopiles</taxon>
        <taxon>Oomycota</taxon>
        <taxon>Saprolegniomycetes</taxon>
        <taxon>Saprolegniales</taxon>
        <taxon>Verrucalvaceae</taxon>
        <taxon>Aphanomyces</taxon>
    </lineage>
</organism>
<dbReference type="InterPro" id="IPR016130">
    <property type="entry name" value="Tyr_Pase_AS"/>
</dbReference>
<dbReference type="InterPro" id="IPR020422">
    <property type="entry name" value="TYR_PHOSPHATASE_DUAL_dom"/>
</dbReference>
<dbReference type="PROSITE" id="PS50054">
    <property type="entry name" value="TYR_PHOSPHATASE_DUAL"/>
    <property type="match status" value="1"/>
</dbReference>
<dbReference type="STRING" id="157072.A0A024U2U9"/>
<dbReference type="PANTHER" id="PTHR45848">
    <property type="entry name" value="DUAL SPECIFICITY PROTEIN PHOSPHATASE 12 FAMILY MEMBER"/>
    <property type="match status" value="1"/>
</dbReference>
<dbReference type="InterPro" id="IPR029021">
    <property type="entry name" value="Prot-tyrosine_phosphatase-like"/>
</dbReference>
<dbReference type="EMBL" id="KI913964">
    <property type="protein sequence ID" value="ETW00550.1"/>
    <property type="molecule type" value="Genomic_DNA"/>
</dbReference>
<proteinExistence type="inferred from homology"/>
<evidence type="ECO:0000256" key="1">
    <source>
        <dbReference type="ARBA" id="ARBA00008601"/>
    </source>
</evidence>
<dbReference type="InterPro" id="IPR016278">
    <property type="entry name" value="DUSP12"/>
</dbReference>
<dbReference type="Pfam" id="PF00782">
    <property type="entry name" value="DSPc"/>
    <property type="match status" value="1"/>
</dbReference>
<feature type="domain" description="Tyrosine-protein phosphatase" evidence="6">
    <location>
        <begin position="24"/>
        <end position="161"/>
    </location>
</feature>
<evidence type="ECO:0000256" key="2">
    <source>
        <dbReference type="ARBA" id="ARBA00013064"/>
    </source>
</evidence>
<dbReference type="EMBL" id="KI913964">
    <property type="protein sequence ID" value="ETW00551.1"/>
    <property type="molecule type" value="Genomic_DNA"/>
</dbReference>
<evidence type="ECO:0000256" key="4">
    <source>
        <dbReference type="ARBA" id="ARBA00022912"/>
    </source>
</evidence>
<dbReference type="EC" id="3.1.3.48" evidence="2"/>